<comment type="caution">
    <text evidence="1">The sequence shown here is derived from an EMBL/GenBank/DDBJ whole genome shotgun (WGS) entry which is preliminary data.</text>
</comment>
<dbReference type="EMBL" id="BGZK01001891">
    <property type="protein sequence ID" value="GBP87863.1"/>
    <property type="molecule type" value="Genomic_DNA"/>
</dbReference>
<dbReference type="OrthoDB" id="411823at2759"/>
<evidence type="ECO:0008006" key="3">
    <source>
        <dbReference type="Google" id="ProtNLM"/>
    </source>
</evidence>
<evidence type="ECO:0000313" key="1">
    <source>
        <dbReference type="EMBL" id="GBP87863.1"/>
    </source>
</evidence>
<sequence>MGAAFMEYRVGDETSYSTLRLDPFCSVFQGEMVAMQRAIRRVKKDKDWLVNVFTDSRSALGDELARRASLTKEMAAGYINFPLSYANKVINAASFKERQERYAE</sequence>
<evidence type="ECO:0000313" key="2">
    <source>
        <dbReference type="Proteomes" id="UP000299102"/>
    </source>
</evidence>
<dbReference type="Proteomes" id="UP000299102">
    <property type="component" value="Unassembled WGS sequence"/>
</dbReference>
<keyword evidence="2" id="KW-1185">Reference proteome</keyword>
<dbReference type="AlphaFoldDB" id="A0A4C1ZL00"/>
<protein>
    <recommendedName>
        <fullName evidence="3">RNase H type-1 domain-containing protein</fullName>
    </recommendedName>
</protein>
<name>A0A4C1ZL00_EUMVA</name>
<organism evidence="1 2">
    <name type="scientific">Eumeta variegata</name>
    <name type="common">Bagworm moth</name>
    <name type="synonym">Eumeta japonica</name>
    <dbReference type="NCBI Taxonomy" id="151549"/>
    <lineage>
        <taxon>Eukaryota</taxon>
        <taxon>Metazoa</taxon>
        <taxon>Ecdysozoa</taxon>
        <taxon>Arthropoda</taxon>
        <taxon>Hexapoda</taxon>
        <taxon>Insecta</taxon>
        <taxon>Pterygota</taxon>
        <taxon>Neoptera</taxon>
        <taxon>Endopterygota</taxon>
        <taxon>Lepidoptera</taxon>
        <taxon>Glossata</taxon>
        <taxon>Ditrysia</taxon>
        <taxon>Tineoidea</taxon>
        <taxon>Psychidae</taxon>
        <taxon>Oiketicinae</taxon>
        <taxon>Eumeta</taxon>
    </lineage>
</organism>
<proteinExistence type="predicted"/>
<gene>
    <name evidence="1" type="ORF">EVAR_61616_1</name>
</gene>
<reference evidence="1 2" key="1">
    <citation type="journal article" date="2019" name="Commun. Biol.">
        <title>The bagworm genome reveals a unique fibroin gene that provides high tensile strength.</title>
        <authorList>
            <person name="Kono N."/>
            <person name="Nakamura H."/>
            <person name="Ohtoshi R."/>
            <person name="Tomita M."/>
            <person name="Numata K."/>
            <person name="Arakawa K."/>
        </authorList>
    </citation>
    <scope>NUCLEOTIDE SEQUENCE [LARGE SCALE GENOMIC DNA]</scope>
</reference>
<accession>A0A4C1ZL00</accession>